<dbReference type="GO" id="GO:0005976">
    <property type="term" value="P:polysaccharide metabolic process"/>
    <property type="evidence" value="ECO:0007669"/>
    <property type="project" value="InterPro"/>
</dbReference>
<dbReference type="InterPro" id="IPR011051">
    <property type="entry name" value="RmlC_Cupin_sf"/>
</dbReference>
<dbReference type="GO" id="GO:0016779">
    <property type="term" value="F:nucleotidyltransferase activity"/>
    <property type="evidence" value="ECO:0007669"/>
    <property type="project" value="InterPro"/>
</dbReference>
<gene>
    <name evidence="2" type="ORF">NXW97_23450</name>
</gene>
<dbReference type="Gene3D" id="2.60.120.10">
    <property type="entry name" value="Jelly Rolls"/>
    <property type="match status" value="1"/>
</dbReference>
<sequence length="74" mass="8503">MHHYRSEVWTFVQGKGIFVLDGVEQKVKAGDTVVIPVEHLHAITAITPLVFIEVQSGNPLVEEDIERFEWNWSE</sequence>
<proteinExistence type="predicted"/>
<reference evidence="2" key="1">
    <citation type="submission" date="2022-08" db="EMBL/GenBank/DDBJ databases">
        <title>Genome Sequencing of Bacteroides fragilis Group Isolates with Nanopore Technology.</title>
        <authorList>
            <person name="Tisza M.J."/>
            <person name="Smith D."/>
            <person name="Dekker J.P."/>
        </authorList>
    </citation>
    <scope>NUCLEOTIDE SEQUENCE</scope>
    <source>
        <strain evidence="2">BFG-351</strain>
    </source>
</reference>
<comment type="caution">
    <text evidence="2">The sequence shown here is derived from an EMBL/GenBank/DDBJ whole genome shotgun (WGS) entry which is preliminary data.</text>
</comment>
<evidence type="ECO:0000259" key="1">
    <source>
        <dbReference type="Pfam" id="PF01050"/>
    </source>
</evidence>
<dbReference type="Pfam" id="PF01050">
    <property type="entry name" value="MannoseP_isomer"/>
    <property type="match status" value="1"/>
</dbReference>
<dbReference type="InterPro" id="IPR001538">
    <property type="entry name" value="Man6P_isomerase-2_C"/>
</dbReference>
<dbReference type="AlphaFoldDB" id="A0AAW5P2F3"/>
<organism evidence="2 3">
    <name type="scientific">Bacteroides faecis</name>
    <dbReference type="NCBI Taxonomy" id="674529"/>
    <lineage>
        <taxon>Bacteria</taxon>
        <taxon>Pseudomonadati</taxon>
        <taxon>Bacteroidota</taxon>
        <taxon>Bacteroidia</taxon>
        <taxon>Bacteroidales</taxon>
        <taxon>Bacteroidaceae</taxon>
        <taxon>Bacteroides</taxon>
    </lineage>
</organism>
<dbReference type="SUPFAM" id="SSF51182">
    <property type="entry name" value="RmlC-like cupins"/>
    <property type="match status" value="1"/>
</dbReference>
<accession>A0AAW5P2F3</accession>
<feature type="domain" description="Mannose-6-phosphate isomerase type II C-terminal" evidence="1">
    <location>
        <begin position="1"/>
        <end position="69"/>
    </location>
</feature>
<name>A0AAW5P2F3_9BACE</name>
<evidence type="ECO:0000313" key="2">
    <source>
        <dbReference type="EMBL" id="MCS2794908.1"/>
    </source>
</evidence>
<dbReference type="RefSeq" id="WP_227034474.1">
    <property type="nucleotide sequence ID" value="NZ_JABFIA010000025.1"/>
</dbReference>
<dbReference type="InterPro" id="IPR014710">
    <property type="entry name" value="RmlC-like_jellyroll"/>
</dbReference>
<evidence type="ECO:0000313" key="3">
    <source>
        <dbReference type="Proteomes" id="UP001204548"/>
    </source>
</evidence>
<protein>
    <submittedName>
        <fullName evidence="2">Cupin domain-containing protein</fullName>
    </submittedName>
</protein>
<dbReference type="Proteomes" id="UP001204548">
    <property type="component" value="Unassembled WGS sequence"/>
</dbReference>
<dbReference type="EMBL" id="JANUTS010000001">
    <property type="protein sequence ID" value="MCS2794908.1"/>
    <property type="molecule type" value="Genomic_DNA"/>
</dbReference>